<name>A0A1I4LMY4_9GAMM</name>
<accession>A0A1I4LMY4</accession>
<protein>
    <submittedName>
        <fullName evidence="1">Uncharacterized protein</fullName>
    </submittedName>
</protein>
<organism evidence="1 2">
    <name type="scientific">Marinobacter zhejiangensis</name>
    <dbReference type="NCBI Taxonomy" id="488535"/>
    <lineage>
        <taxon>Bacteria</taxon>
        <taxon>Pseudomonadati</taxon>
        <taxon>Pseudomonadota</taxon>
        <taxon>Gammaproteobacteria</taxon>
        <taxon>Pseudomonadales</taxon>
        <taxon>Marinobacteraceae</taxon>
        <taxon>Marinobacter</taxon>
    </lineage>
</organism>
<dbReference type="STRING" id="488535.SAMN04487963_0560"/>
<evidence type="ECO:0000313" key="2">
    <source>
        <dbReference type="Proteomes" id="UP000198519"/>
    </source>
</evidence>
<sequence length="106" mass="11891">MIKRKRWLFFQSKEEIPLRFFKYICVIENSEYKSGLAGGGGGDSTRHFYDVNLVGKNSSSDHAEGFEINMFLGQYPMTEAGRSKAMEFGGMVASQVGLPLRADKNL</sequence>
<dbReference type="AlphaFoldDB" id="A0A1I4LMY4"/>
<dbReference type="EMBL" id="FOUE01000001">
    <property type="protein sequence ID" value="SFL92271.1"/>
    <property type="molecule type" value="Genomic_DNA"/>
</dbReference>
<evidence type="ECO:0000313" key="1">
    <source>
        <dbReference type="EMBL" id="SFL92271.1"/>
    </source>
</evidence>
<dbReference type="Proteomes" id="UP000198519">
    <property type="component" value="Unassembled WGS sequence"/>
</dbReference>
<keyword evidence="2" id="KW-1185">Reference proteome</keyword>
<reference evidence="2" key="1">
    <citation type="submission" date="2016-10" db="EMBL/GenBank/DDBJ databases">
        <authorList>
            <person name="Varghese N."/>
            <person name="Submissions S."/>
        </authorList>
    </citation>
    <scope>NUCLEOTIDE SEQUENCE [LARGE SCALE GENOMIC DNA]</scope>
    <source>
        <strain evidence="2">CGMCC 1.7061</strain>
    </source>
</reference>
<proteinExistence type="predicted"/>
<gene>
    <name evidence="1" type="ORF">SAMN04487963_0560</name>
</gene>